<keyword evidence="8" id="KW-1185">Reference proteome</keyword>
<dbReference type="Gene3D" id="6.10.340.10">
    <property type="match status" value="1"/>
</dbReference>
<protein>
    <submittedName>
        <fullName evidence="7">Histidine kinase/DNA gyrase B/HSP90-like ATPase</fullName>
    </submittedName>
</protein>
<dbReference type="SUPFAM" id="SSF55874">
    <property type="entry name" value="ATPase domain of HSP90 chaperone/DNA topoisomerase II/histidine kinase"/>
    <property type="match status" value="1"/>
</dbReference>
<evidence type="ECO:0000313" key="8">
    <source>
        <dbReference type="Proteomes" id="UP000245845"/>
    </source>
</evidence>
<keyword evidence="3" id="KW-0808">Transferase</keyword>
<organism evidence="7 8">
    <name type="scientific">Faecalicatena orotica</name>
    <dbReference type="NCBI Taxonomy" id="1544"/>
    <lineage>
        <taxon>Bacteria</taxon>
        <taxon>Bacillati</taxon>
        <taxon>Bacillota</taxon>
        <taxon>Clostridia</taxon>
        <taxon>Lachnospirales</taxon>
        <taxon>Lachnospiraceae</taxon>
        <taxon>Faecalicatena</taxon>
    </lineage>
</organism>
<proteinExistence type="predicted"/>
<dbReference type="InterPro" id="IPR036890">
    <property type="entry name" value="HATPase_C_sf"/>
</dbReference>
<sequence length="593" mass="68610">MNQKKFRVTFRIRFFLLAFSFLFLLIISVLLFIIPYALYTQLYIYQAEYYCNNFLAQANVGVESALEEFNLKIQEVMDDEDILTMLAHKEPQSDCQYQYQTAVAKYFQPKTLDEYYLQELDLYIKDTGESVYYGTKPTTLSDPFNSIYYERALAYPTRVNWLRYNPENDCLELSALVYNKENYQVTGLMIVRLSTDFLMYSFNVYNTLDIDRLYITDQNEQILCTTESGFLGCSLKDLELEPDIGVQRTDTGIAILRPLSRINTNFPYGEWKSVILLDRQTLLKPFHQIAWVFYGIALCLLGISIFLILRFSSFITKPITALVSAMKEVEREQLDITLPETSPLREMSEINQGFNKMVSRLDMLINSVYKSRLARQEAQLKSLQSQINPHFLFNTLQLISWKAYEYEATPVCDMLGSLSYMLETDLYSDDKNTFTLAEEVEYIRQYSKIIRCKYNDKIRIILDIPEELLDCRIPKLILQPFLENSITHGLAPKPSPGQVCLSVRREGPDLNITIQDDGTGIRSGILQTIKQPSASQGGHHIALNNIQDRIHLLYGNAYGFTIESQLNEGTTIYLKIPYIKEGNEDDKNITGRR</sequence>
<dbReference type="InterPro" id="IPR003594">
    <property type="entry name" value="HATPase_dom"/>
</dbReference>
<reference evidence="7 8" key="1">
    <citation type="submission" date="2018-05" db="EMBL/GenBank/DDBJ databases">
        <title>The Hungate 1000. A catalogue of reference genomes from the rumen microbiome.</title>
        <authorList>
            <person name="Kelly W."/>
        </authorList>
    </citation>
    <scope>NUCLEOTIDE SEQUENCE [LARGE SCALE GENOMIC DNA]</scope>
    <source>
        <strain evidence="7 8">NLAE-zl-C242</strain>
    </source>
</reference>
<dbReference type="PANTHER" id="PTHR34220">
    <property type="entry name" value="SENSOR HISTIDINE KINASE YPDA"/>
    <property type="match status" value="1"/>
</dbReference>
<feature type="domain" description="HAMP" evidence="6">
    <location>
        <begin position="313"/>
        <end position="366"/>
    </location>
</feature>
<keyword evidence="5" id="KW-1133">Transmembrane helix</keyword>
<keyword evidence="5" id="KW-0472">Membrane</keyword>
<keyword evidence="2" id="KW-0597">Phosphoprotein</keyword>
<dbReference type="CDD" id="cd06225">
    <property type="entry name" value="HAMP"/>
    <property type="match status" value="1"/>
</dbReference>
<feature type="transmembrane region" description="Helical" evidence="5">
    <location>
        <begin position="289"/>
        <end position="309"/>
    </location>
</feature>
<dbReference type="AlphaFoldDB" id="A0A2Y9BPH0"/>
<dbReference type="PANTHER" id="PTHR34220:SF7">
    <property type="entry name" value="SENSOR HISTIDINE KINASE YPDA"/>
    <property type="match status" value="1"/>
</dbReference>
<comment type="subcellular location">
    <subcellularLocation>
        <location evidence="1">Membrane</location>
    </subcellularLocation>
</comment>
<dbReference type="SMART" id="SM00304">
    <property type="entry name" value="HAMP"/>
    <property type="match status" value="1"/>
</dbReference>
<evidence type="ECO:0000256" key="2">
    <source>
        <dbReference type="ARBA" id="ARBA00022553"/>
    </source>
</evidence>
<dbReference type="RefSeq" id="WP_181368857.1">
    <property type="nucleotide sequence ID" value="NZ_BAAACK010000002.1"/>
</dbReference>
<gene>
    <name evidence="7" type="ORF">A8806_11958</name>
</gene>
<dbReference type="Pfam" id="PF06580">
    <property type="entry name" value="His_kinase"/>
    <property type="match status" value="1"/>
</dbReference>
<evidence type="ECO:0000256" key="1">
    <source>
        <dbReference type="ARBA" id="ARBA00004370"/>
    </source>
</evidence>
<evidence type="ECO:0000259" key="6">
    <source>
        <dbReference type="PROSITE" id="PS50885"/>
    </source>
</evidence>
<dbReference type="EMBL" id="QGDL01000019">
    <property type="protein sequence ID" value="PWJ21568.1"/>
    <property type="molecule type" value="Genomic_DNA"/>
</dbReference>
<evidence type="ECO:0000256" key="5">
    <source>
        <dbReference type="SAM" id="Phobius"/>
    </source>
</evidence>
<accession>A0A2Y9BPH0</accession>
<dbReference type="Pfam" id="PF02518">
    <property type="entry name" value="HATPase_c"/>
    <property type="match status" value="1"/>
</dbReference>
<evidence type="ECO:0000256" key="3">
    <source>
        <dbReference type="ARBA" id="ARBA00022679"/>
    </source>
</evidence>
<keyword evidence="5" id="KW-0812">Transmembrane</keyword>
<dbReference type="Proteomes" id="UP000245845">
    <property type="component" value="Unassembled WGS sequence"/>
</dbReference>
<dbReference type="GO" id="GO:0016020">
    <property type="term" value="C:membrane"/>
    <property type="evidence" value="ECO:0007669"/>
    <property type="project" value="UniProtKB-SubCell"/>
</dbReference>
<evidence type="ECO:0000313" key="7">
    <source>
        <dbReference type="EMBL" id="PWJ21568.1"/>
    </source>
</evidence>
<dbReference type="InterPro" id="IPR050640">
    <property type="entry name" value="Bact_2-comp_sensor_kinase"/>
</dbReference>
<dbReference type="Gene3D" id="3.30.565.10">
    <property type="entry name" value="Histidine kinase-like ATPase, C-terminal domain"/>
    <property type="match status" value="1"/>
</dbReference>
<evidence type="ECO:0000256" key="4">
    <source>
        <dbReference type="ARBA" id="ARBA00022777"/>
    </source>
</evidence>
<dbReference type="Pfam" id="PF00672">
    <property type="entry name" value="HAMP"/>
    <property type="match status" value="1"/>
</dbReference>
<dbReference type="SUPFAM" id="SSF158472">
    <property type="entry name" value="HAMP domain-like"/>
    <property type="match status" value="1"/>
</dbReference>
<dbReference type="PROSITE" id="PS50885">
    <property type="entry name" value="HAMP"/>
    <property type="match status" value="1"/>
</dbReference>
<comment type="caution">
    <text evidence="7">The sequence shown here is derived from an EMBL/GenBank/DDBJ whole genome shotgun (WGS) entry which is preliminary data.</text>
</comment>
<feature type="transmembrane region" description="Helical" evidence="5">
    <location>
        <begin position="12"/>
        <end position="38"/>
    </location>
</feature>
<keyword evidence="4 7" id="KW-0418">Kinase</keyword>
<name>A0A2Y9BPH0_9FIRM</name>
<dbReference type="GO" id="GO:0000155">
    <property type="term" value="F:phosphorelay sensor kinase activity"/>
    <property type="evidence" value="ECO:0007669"/>
    <property type="project" value="InterPro"/>
</dbReference>
<dbReference type="InterPro" id="IPR003660">
    <property type="entry name" value="HAMP_dom"/>
</dbReference>
<dbReference type="InterPro" id="IPR010559">
    <property type="entry name" value="Sig_transdc_His_kin_internal"/>
</dbReference>